<dbReference type="PANTHER" id="PTHR11496">
    <property type="entry name" value="ALCOHOL DEHYDROGENASE"/>
    <property type="match status" value="1"/>
</dbReference>
<keyword evidence="5" id="KW-1185">Reference proteome</keyword>
<evidence type="ECO:0008006" key="6">
    <source>
        <dbReference type="Google" id="ProtNLM"/>
    </source>
</evidence>
<dbReference type="SUPFAM" id="SSF56796">
    <property type="entry name" value="Dehydroquinate synthase-like"/>
    <property type="match status" value="1"/>
</dbReference>
<dbReference type="PANTHER" id="PTHR11496:SF107">
    <property type="entry name" value="ALCOHOL DEHYDROGENASE, PUTATIVE (AFU_ORTHOLOGUE AFUA_1G06800)-RELATED"/>
    <property type="match status" value="1"/>
</dbReference>
<dbReference type="GO" id="GO:0004022">
    <property type="term" value="F:alcohol dehydrogenase (NAD+) activity"/>
    <property type="evidence" value="ECO:0007669"/>
    <property type="project" value="TreeGrafter"/>
</dbReference>
<evidence type="ECO:0000259" key="3">
    <source>
        <dbReference type="Pfam" id="PF25137"/>
    </source>
</evidence>
<dbReference type="Gene3D" id="1.20.1090.10">
    <property type="entry name" value="Dehydroquinate synthase-like - alpha domain"/>
    <property type="match status" value="1"/>
</dbReference>
<dbReference type="InterPro" id="IPR001670">
    <property type="entry name" value="ADH_Fe/GldA"/>
</dbReference>
<accession>A0A8H3G3D7</accession>
<gene>
    <name evidence="4" type="ORF">IMSHALPRED_010400</name>
</gene>
<dbReference type="AlphaFoldDB" id="A0A8H3G3D7"/>
<comment type="caution">
    <text evidence="4">The sequence shown here is derived from an EMBL/GenBank/DDBJ whole genome shotgun (WGS) entry which is preliminary data.</text>
</comment>
<dbReference type="GO" id="GO:0005739">
    <property type="term" value="C:mitochondrion"/>
    <property type="evidence" value="ECO:0007669"/>
    <property type="project" value="TreeGrafter"/>
</dbReference>
<keyword evidence="1" id="KW-0560">Oxidoreductase</keyword>
<organism evidence="4 5">
    <name type="scientific">Imshaugia aleurites</name>
    <dbReference type="NCBI Taxonomy" id="172621"/>
    <lineage>
        <taxon>Eukaryota</taxon>
        <taxon>Fungi</taxon>
        <taxon>Dikarya</taxon>
        <taxon>Ascomycota</taxon>
        <taxon>Pezizomycotina</taxon>
        <taxon>Lecanoromycetes</taxon>
        <taxon>OSLEUM clade</taxon>
        <taxon>Lecanoromycetidae</taxon>
        <taxon>Lecanorales</taxon>
        <taxon>Lecanorineae</taxon>
        <taxon>Parmeliaceae</taxon>
        <taxon>Imshaugia</taxon>
    </lineage>
</organism>
<reference evidence="4" key="1">
    <citation type="submission" date="2021-03" db="EMBL/GenBank/DDBJ databases">
        <authorList>
            <person name="Tagirdzhanova G."/>
        </authorList>
    </citation>
    <scope>NUCLEOTIDE SEQUENCE</scope>
</reference>
<dbReference type="EMBL" id="CAJPDT010000087">
    <property type="protein sequence ID" value="CAF9935937.1"/>
    <property type="molecule type" value="Genomic_DNA"/>
</dbReference>
<dbReference type="InterPro" id="IPR056798">
    <property type="entry name" value="ADH_Fe_C"/>
</dbReference>
<evidence type="ECO:0000313" key="5">
    <source>
        <dbReference type="Proteomes" id="UP000664534"/>
    </source>
</evidence>
<dbReference type="CDD" id="cd08192">
    <property type="entry name" value="MAR-like"/>
    <property type="match status" value="1"/>
</dbReference>
<evidence type="ECO:0000313" key="4">
    <source>
        <dbReference type="EMBL" id="CAF9935937.1"/>
    </source>
</evidence>
<feature type="domain" description="Fe-containing alcohol dehydrogenase-like C-terminal" evidence="3">
    <location>
        <begin position="213"/>
        <end position="410"/>
    </location>
</feature>
<dbReference type="GO" id="GO:0046872">
    <property type="term" value="F:metal ion binding"/>
    <property type="evidence" value="ECO:0007669"/>
    <property type="project" value="InterPro"/>
</dbReference>
<evidence type="ECO:0000256" key="1">
    <source>
        <dbReference type="ARBA" id="ARBA00023002"/>
    </source>
</evidence>
<feature type="domain" description="Alcohol dehydrogenase iron-type/glycerol dehydrogenase GldA" evidence="2">
    <location>
        <begin position="38"/>
        <end position="200"/>
    </location>
</feature>
<dbReference type="OrthoDB" id="339764at2759"/>
<dbReference type="Gene3D" id="3.40.50.1970">
    <property type="match status" value="1"/>
</dbReference>
<dbReference type="InterPro" id="IPR039697">
    <property type="entry name" value="Alcohol_dehydrogenase_Fe"/>
</dbReference>
<dbReference type="Proteomes" id="UP000664534">
    <property type="component" value="Unassembled WGS sequence"/>
</dbReference>
<dbReference type="Pfam" id="PF00465">
    <property type="entry name" value="Fe-ADH"/>
    <property type="match status" value="1"/>
</dbReference>
<protein>
    <recommendedName>
        <fullName evidence="6">Alcohol dehydrogenase iron-type/glycerol dehydrogenase GldA domain-containing protein</fullName>
    </recommendedName>
</protein>
<sequence>MSHETYIPAFPPGKSPHPSPYISYGTPYPSACAHHVASTFHARRVYILASGSLSRNTNDLPTLVAALEAKLGPGAVVGITKGIKPHTHYSDILAITHEAKAANADILVTLGGGSLTDAAKVVALALANDATTLDALESLYFDSPTLRDPLLPAVLPIICIPTSLSAGEYTPLAGATNDLTHHKHSFQHLSLGPRLIILSPELSTTTPLPIWLSSGVRAIDHCIEAICSIAPTAESTANATSALRRLVPGLLATKSNPHLLPPRMQCLLGAKDAISCGLLRVPMGASHGIGHQLGPLGVAHGDTSCVLLPAVLRFNKAVNAEQQDVVLDVLWGMQCVRDVMGKGGVRDRGADLADVLDALLRALGVPRSLREVGVGREALRGLALGSLSDRWVRSNPVPLRESGQVLEILEMVVGGE</sequence>
<proteinExistence type="predicted"/>
<dbReference type="Pfam" id="PF25137">
    <property type="entry name" value="ADH_Fe_C"/>
    <property type="match status" value="1"/>
</dbReference>
<name>A0A8H3G3D7_9LECA</name>
<evidence type="ECO:0000259" key="2">
    <source>
        <dbReference type="Pfam" id="PF00465"/>
    </source>
</evidence>